<dbReference type="PANTHER" id="PTHR23509:SF6">
    <property type="entry name" value="PHOSPHOLIPASE C1020.13C-RELATED"/>
    <property type="match status" value="1"/>
</dbReference>
<dbReference type="STRING" id="41688.A0A2N3NB59"/>
<evidence type="ECO:0000313" key="3">
    <source>
        <dbReference type="EMBL" id="PKS09669.1"/>
    </source>
</evidence>
<evidence type="ECO:0000259" key="2">
    <source>
        <dbReference type="PROSITE" id="PS51043"/>
    </source>
</evidence>
<proteinExistence type="predicted"/>
<dbReference type="EMBL" id="NLAX01000010">
    <property type="protein sequence ID" value="PKS09669.1"/>
    <property type="molecule type" value="Genomic_DNA"/>
</dbReference>
<accession>A0A2N3NB59</accession>
<dbReference type="PROSITE" id="PS51043">
    <property type="entry name" value="DDHD"/>
    <property type="match status" value="1"/>
</dbReference>
<evidence type="ECO:0000313" key="4">
    <source>
        <dbReference type="Proteomes" id="UP000233524"/>
    </source>
</evidence>
<dbReference type="AlphaFoldDB" id="A0A2N3NB59"/>
<dbReference type="GO" id="GO:0005737">
    <property type="term" value="C:cytoplasm"/>
    <property type="evidence" value="ECO:0007669"/>
    <property type="project" value="TreeGrafter"/>
</dbReference>
<dbReference type="SMART" id="SM01127">
    <property type="entry name" value="DDHD"/>
    <property type="match status" value="1"/>
</dbReference>
<dbReference type="Proteomes" id="UP000233524">
    <property type="component" value="Unassembled WGS sequence"/>
</dbReference>
<sequence length="646" mass="71521">MKPIYWSPVNDRAVVMRATWFYRDTMQPVPVEVANQLEVGYKELRPWTETWRDELRCAIEVGPVGEEKISYRLWPEDPPAKPGMRGECKPSTGTPIDPFCAARCFKGEVSAEGSFIALHGGGGPSITAPTPRPFANYHVIFKDTRLAFLLKPSLKPSAYYSRRPAAKIMKGSTVGIPVIRGFDTGAETPKRADSESPASTETRIPTQATASESPRPCPSCGVDQERARVNDLVLVIHGIGQKFAERVESFHFTHAINAFRRAVNLELANPAIKAVLREENQGIMVLPINWRQNLSFEDGGPMTEADMTAEALNAFGLKDIEPPTIPAVRSMISDIMFDIPFYMSQHKPKMINALVAEANRVYHLWCQNNPGFVSHGRVHLIAHSLGSAMAIDILSHQPTYISKLTQSDPGINPDFFQFDTTNLFLAGSPAAFFLLLERGALLPRRGRLKPGADESDATAKDTCGEAGTLGCVAVDNIYNILAKEDPIAYLLNGTIDPSYAASLKPAYAPSTTSSFVEMLGNAIRGFVPMKGSKVGLTATSNTMPNVARLPSQLELEVHDFTREEIAERKAYLLNDNAQIDYYLHSGSGPLEIQYLNMLSAHSSYWLHRDFIRLLCVEIGRRPGKKYTIPEMRARKLTRHTLQMTQA</sequence>
<evidence type="ECO:0000256" key="1">
    <source>
        <dbReference type="SAM" id="MobiDB-lite"/>
    </source>
</evidence>
<dbReference type="SUPFAM" id="SSF53474">
    <property type="entry name" value="alpha/beta-Hydrolases"/>
    <property type="match status" value="1"/>
</dbReference>
<dbReference type="VEuPathDB" id="FungiDB:jhhlp_004289"/>
<dbReference type="PANTHER" id="PTHR23509">
    <property type="entry name" value="PA-PL1 PHOSPHOLIPASE FAMILY"/>
    <property type="match status" value="1"/>
</dbReference>
<organism evidence="3 4">
    <name type="scientific">Lomentospora prolificans</name>
    <dbReference type="NCBI Taxonomy" id="41688"/>
    <lineage>
        <taxon>Eukaryota</taxon>
        <taxon>Fungi</taxon>
        <taxon>Dikarya</taxon>
        <taxon>Ascomycota</taxon>
        <taxon>Pezizomycotina</taxon>
        <taxon>Sordariomycetes</taxon>
        <taxon>Hypocreomycetidae</taxon>
        <taxon>Microascales</taxon>
        <taxon>Microascaceae</taxon>
        <taxon>Lomentospora</taxon>
    </lineage>
</organism>
<dbReference type="GO" id="GO:0046872">
    <property type="term" value="F:metal ion binding"/>
    <property type="evidence" value="ECO:0007669"/>
    <property type="project" value="InterPro"/>
</dbReference>
<dbReference type="OrthoDB" id="69269at2759"/>
<dbReference type="GO" id="GO:0004620">
    <property type="term" value="F:phospholipase activity"/>
    <property type="evidence" value="ECO:0007669"/>
    <property type="project" value="TreeGrafter"/>
</dbReference>
<gene>
    <name evidence="3" type="ORF">jhhlp_004289</name>
</gene>
<protein>
    <recommendedName>
        <fullName evidence="2">DDHD domain-containing protein</fullName>
    </recommendedName>
</protein>
<feature type="compositionally biased region" description="Polar residues" evidence="1">
    <location>
        <begin position="196"/>
        <end position="212"/>
    </location>
</feature>
<feature type="region of interest" description="Disordered" evidence="1">
    <location>
        <begin position="181"/>
        <end position="220"/>
    </location>
</feature>
<comment type="caution">
    <text evidence="3">The sequence shown here is derived from an EMBL/GenBank/DDBJ whole genome shotgun (WGS) entry which is preliminary data.</text>
</comment>
<dbReference type="InterPro" id="IPR029058">
    <property type="entry name" value="AB_hydrolase_fold"/>
</dbReference>
<dbReference type="InParanoid" id="A0A2N3NB59"/>
<dbReference type="InterPro" id="IPR004177">
    <property type="entry name" value="DDHD_dom"/>
</dbReference>
<reference evidence="3 4" key="1">
    <citation type="journal article" date="2017" name="G3 (Bethesda)">
        <title>First Draft Genome Sequence of the Pathogenic Fungus Lomentospora prolificans (Formerly Scedosporium prolificans).</title>
        <authorList>
            <person name="Luo R."/>
            <person name="Zimin A."/>
            <person name="Workman R."/>
            <person name="Fan Y."/>
            <person name="Pertea G."/>
            <person name="Grossman N."/>
            <person name="Wear M.P."/>
            <person name="Jia B."/>
            <person name="Miller H."/>
            <person name="Casadevall A."/>
            <person name="Timp W."/>
            <person name="Zhang S.X."/>
            <person name="Salzberg S.L."/>
        </authorList>
    </citation>
    <scope>NUCLEOTIDE SEQUENCE [LARGE SCALE GENOMIC DNA]</scope>
    <source>
        <strain evidence="3 4">JHH-5317</strain>
    </source>
</reference>
<keyword evidence="4" id="KW-1185">Reference proteome</keyword>
<dbReference type="InterPro" id="IPR058055">
    <property type="entry name" value="PA-PLA1"/>
</dbReference>
<feature type="domain" description="DDHD" evidence="2">
    <location>
        <begin position="416"/>
        <end position="620"/>
    </location>
</feature>
<name>A0A2N3NB59_9PEZI</name>
<dbReference type="Pfam" id="PF02862">
    <property type="entry name" value="DDHD"/>
    <property type="match status" value="2"/>
</dbReference>